<reference evidence="2 3" key="2">
    <citation type="submission" date="2018-11" db="EMBL/GenBank/DDBJ databases">
        <authorList>
            <consortium name="Pathogen Informatics"/>
        </authorList>
    </citation>
    <scope>NUCLEOTIDE SEQUENCE [LARGE SCALE GENOMIC DNA]</scope>
</reference>
<dbReference type="AlphaFoldDB" id="A0A0M3KIK7"/>
<keyword evidence="1" id="KW-0472">Membrane</keyword>
<name>A0A0M3KIK7_ANISI</name>
<evidence type="ECO:0000313" key="4">
    <source>
        <dbReference type="WBParaSite" id="ASIM_0002082601-mRNA-1"/>
    </source>
</evidence>
<evidence type="ECO:0000256" key="1">
    <source>
        <dbReference type="SAM" id="Phobius"/>
    </source>
</evidence>
<sequence>MSLVSFQWLLSAIAAFGLVVRDFVDSRMWESNELFLTCSLVIIHPIVFNVIFVNAVVGFLGFAVVSEHC</sequence>
<feature type="transmembrane region" description="Helical" evidence="1">
    <location>
        <begin position="41"/>
        <end position="65"/>
    </location>
</feature>
<dbReference type="Proteomes" id="UP000267096">
    <property type="component" value="Unassembled WGS sequence"/>
</dbReference>
<dbReference type="WBParaSite" id="ASIM_0002082601-mRNA-1">
    <property type="protein sequence ID" value="ASIM_0002082601-mRNA-1"/>
    <property type="gene ID" value="ASIM_0002082601"/>
</dbReference>
<evidence type="ECO:0000313" key="3">
    <source>
        <dbReference type="Proteomes" id="UP000267096"/>
    </source>
</evidence>
<proteinExistence type="predicted"/>
<reference evidence="4" key="1">
    <citation type="submission" date="2017-02" db="UniProtKB">
        <authorList>
            <consortium name="WormBaseParasite"/>
        </authorList>
    </citation>
    <scope>IDENTIFICATION</scope>
</reference>
<organism evidence="4">
    <name type="scientific">Anisakis simplex</name>
    <name type="common">Herring worm</name>
    <dbReference type="NCBI Taxonomy" id="6269"/>
    <lineage>
        <taxon>Eukaryota</taxon>
        <taxon>Metazoa</taxon>
        <taxon>Ecdysozoa</taxon>
        <taxon>Nematoda</taxon>
        <taxon>Chromadorea</taxon>
        <taxon>Rhabditida</taxon>
        <taxon>Spirurina</taxon>
        <taxon>Ascaridomorpha</taxon>
        <taxon>Ascaridoidea</taxon>
        <taxon>Anisakidae</taxon>
        <taxon>Anisakis</taxon>
        <taxon>Anisakis simplex complex</taxon>
    </lineage>
</organism>
<keyword evidence="1" id="KW-0812">Transmembrane</keyword>
<protein>
    <submittedName>
        <fullName evidence="4">Transmembrane protein</fullName>
    </submittedName>
</protein>
<evidence type="ECO:0000313" key="2">
    <source>
        <dbReference type="EMBL" id="VDK75017.1"/>
    </source>
</evidence>
<keyword evidence="1" id="KW-1133">Transmembrane helix</keyword>
<dbReference type="EMBL" id="UYRR01038951">
    <property type="protein sequence ID" value="VDK75017.1"/>
    <property type="molecule type" value="Genomic_DNA"/>
</dbReference>
<accession>A0A0M3KIK7</accession>
<keyword evidence="3" id="KW-1185">Reference proteome</keyword>
<gene>
    <name evidence="2" type="ORF">ASIM_LOCUS20205</name>
</gene>